<dbReference type="Pfam" id="PF05936">
    <property type="entry name" value="T6SS_VasE"/>
    <property type="match status" value="1"/>
</dbReference>
<dbReference type="EMBL" id="CP089984">
    <property type="protein sequence ID" value="WXB17681.1"/>
    <property type="molecule type" value="Genomic_DNA"/>
</dbReference>
<proteinExistence type="predicted"/>
<dbReference type="Proteomes" id="UP001370348">
    <property type="component" value="Chromosome"/>
</dbReference>
<accession>A0ABZ2M6G6</accession>
<keyword evidence="2" id="KW-1185">Reference proteome</keyword>
<dbReference type="RefSeq" id="WP_394827321.1">
    <property type="nucleotide sequence ID" value="NZ_CP089984.1"/>
</dbReference>
<sequence>MIPRKPFWPRVLRGQPIHFYAADTYGESLRARALRRVLPDAYGIVDMAYDRDALVRGELVFRKLHVVFASGLEATIDEETPPLEADVQTRLYGLTSSIGVYLAVPKLVLDGLNLTPDDTSARSTRYVGNVDAELPWMRPKLEIVFDDYPRDRCDRSEVIALGRVQRAGSAIEFAGAVWPTVLHARACDALIGTVKAVVDALARRRSELLELRSMAPFHLTAATLPQQALDLLVIVSRELAVLRALLGRASTTPYTFYERLQSLYLALVSFEPEVEQPPLYKHDELGTIFPWCATRIVRLLDAVARDDVTALPFACLDQRGLFALQFRREDLLHKRPVLVATCDNDDYLEHLPRLIKLAAPFAIEECMERSFTGVRIDRVLDPPRELPQGRGIAAYKILERERDPDRRPYWQDIVTCREARVFLPHGAPPTLKLFLYGIDRDAWI</sequence>
<organism evidence="1 2">
    <name type="scientific">Pendulispora albinea</name>
    <dbReference type="NCBI Taxonomy" id="2741071"/>
    <lineage>
        <taxon>Bacteria</taxon>
        <taxon>Pseudomonadati</taxon>
        <taxon>Myxococcota</taxon>
        <taxon>Myxococcia</taxon>
        <taxon>Myxococcales</taxon>
        <taxon>Sorangiineae</taxon>
        <taxon>Pendulisporaceae</taxon>
        <taxon>Pendulispora</taxon>
    </lineage>
</organism>
<reference evidence="1 2" key="1">
    <citation type="submission" date="2021-12" db="EMBL/GenBank/DDBJ databases">
        <title>Discovery of the Pendulisporaceae a myxobacterial family with distinct sporulation behavior and unique specialized metabolism.</title>
        <authorList>
            <person name="Garcia R."/>
            <person name="Popoff A."/>
            <person name="Bader C.D."/>
            <person name="Loehr J."/>
            <person name="Walesch S."/>
            <person name="Walt C."/>
            <person name="Boldt J."/>
            <person name="Bunk B."/>
            <person name="Haeckl F.J.F.P.J."/>
            <person name="Gunesch A.P."/>
            <person name="Birkelbach J."/>
            <person name="Nuebel U."/>
            <person name="Pietschmann T."/>
            <person name="Bach T."/>
            <person name="Mueller R."/>
        </authorList>
    </citation>
    <scope>NUCLEOTIDE SEQUENCE [LARGE SCALE GENOMIC DNA]</scope>
    <source>
        <strain evidence="1 2">MSr11954</strain>
    </source>
</reference>
<dbReference type="PANTHER" id="PTHR35566">
    <property type="entry name" value="BLR3599 PROTEIN"/>
    <property type="match status" value="1"/>
</dbReference>
<evidence type="ECO:0000313" key="2">
    <source>
        <dbReference type="Proteomes" id="UP001370348"/>
    </source>
</evidence>
<name>A0ABZ2M6G6_9BACT</name>
<dbReference type="NCBIfam" id="TIGR03353">
    <property type="entry name" value="VI_chp_4"/>
    <property type="match status" value="1"/>
</dbReference>
<gene>
    <name evidence="1" type="ORF">LZC94_10510</name>
</gene>
<dbReference type="PANTHER" id="PTHR35566:SF1">
    <property type="entry name" value="TYPE VI SECRETION SYSTEM BASEPLATE COMPONENT TSSK1"/>
    <property type="match status" value="1"/>
</dbReference>
<dbReference type="InterPro" id="IPR010263">
    <property type="entry name" value="T6SS_TssK"/>
</dbReference>
<evidence type="ECO:0000313" key="1">
    <source>
        <dbReference type="EMBL" id="WXB17681.1"/>
    </source>
</evidence>
<protein>
    <submittedName>
        <fullName evidence="1">Type VI secretion system baseplate subunit TssK</fullName>
    </submittedName>
</protein>